<reference evidence="2 3" key="1">
    <citation type="submission" date="2019-10" db="EMBL/GenBank/DDBJ databases">
        <authorList>
            <person name="Karimi E."/>
        </authorList>
    </citation>
    <scope>NUCLEOTIDE SEQUENCE [LARGE SCALE GENOMIC DNA]</scope>
    <source>
        <strain evidence="2">Maribacter sp. 151</strain>
    </source>
</reference>
<dbReference type="RefSeq" id="WP_159304120.1">
    <property type="nucleotide sequence ID" value="NZ_LR733271.1"/>
</dbReference>
<dbReference type="InterPro" id="IPR003779">
    <property type="entry name" value="CMD-like"/>
</dbReference>
<dbReference type="PANTHER" id="PTHR35446">
    <property type="entry name" value="SI:CH211-175M2.5"/>
    <property type="match status" value="1"/>
</dbReference>
<dbReference type="NCBIfam" id="TIGR00778">
    <property type="entry name" value="ahpD_dom"/>
    <property type="match status" value="1"/>
</dbReference>
<dbReference type="Proteomes" id="UP000430202">
    <property type="component" value="Unassembled WGS sequence"/>
</dbReference>
<keyword evidence="2" id="KW-0560">Oxidoreductase</keyword>
<dbReference type="Gene3D" id="1.20.1290.10">
    <property type="entry name" value="AhpD-like"/>
    <property type="match status" value="1"/>
</dbReference>
<organism evidence="2 3">
    <name type="scientific">Maribacter litoralis</name>
    <dbReference type="NCBI Taxonomy" id="2059726"/>
    <lineage>
        <taxon>Bacteria</taxon>
        <taxon>Pseudomonadati</taxon>
        <taxon>Bacteroidota</taxon>
        <taxon>Flavobacteriia</taxon>
        <taxon>Flavobacteriales</taxon>
        <taxon>Flavobacteriaceae</taxon>
        <taxon>Maribacter</taxon>
    </lineage>
</organism>
<dbReference type="EMBL" id="CABWLR010000006">
    <property type="protein sequence ID" value="VXC28077.1"/>
    <property type="molecule type" value="Genomic_DNA"/>
</dbReference>
<gene>
    <name evidence="2" type="ORF">MARI151_60537</name>
</gene>
<name>A0A653XDD8_9FLAO</name>
<dbReference type="Pfam" id="PF02627">
    <property type="entry name" value="CMD"/>
    <property type="match status" value="1"/>
</dbReference>
<dbReference type="PANTHER" id="PTHR35446:SF3">
    <property type="entry name" value="CMD DOMAIN-CONTAINING PROTEIN"/>
    <property type="match status" value="1"/>
</dbReference>
<dbReference type="SUPFAM" id="SSF69118">
    <property type="entry name" value="AhpD-like"/>
    <property type="match status" value="1"/>
</dbReference>
<keyword evidence="3" id="KW-1185">Reference proteome</keyword>
<keyword evidence="2" id="KW-0575">Peroxidase</keyword>
<evidence type="ECO:0000313" key="3">
    <source>
        <dbReference type="Proteomes" id="UP000430202"/>
    </source>
</evidence>
<feature type="domain" description="Carboxymuconolactone decarboxylase-like" evidence="1">
    <location>
        <begin position="54"/>
        <end position="118"/>
    </location>
</feature>
<proteinExistence type="predicted"/>
<dbReference type="InterPro" id="IPR004675">
    <property type="entry name" value="AhpD_core"/>
</dbReference>
<protein>
    <submittedName>
        <fullName evidence="2">Alkyl hydroperoxide reductase AhpD</fullName>
        <ecNumber evidence="2">1.11.1.15</ecNumber>
    </submittedName>
</protein>
<dbReference type="InterPro" id="IPR029032">
    <property type="entry name" value="AhpD-like"/>
</dbReference>
<dbReference type="EC" id="1.11.1.15" evidence="2"/>
<dbReference type="AlphaFoldDB" id="A0A653XDD8"/>
<evidence type="ECO:0000313" key="2">
    <source>
        <dbReference type="EMBL" id="VXC28077.1"/>
    </source>
</evidence>
<dbReference type="GO" id="GO:0051920">
    <property type="term" value="F:peroxiredoxin activity"/>
    <property type="evidence" value="ECO:0007669"/>
    <property type="project" value="InterPro"/>
</dbReference>
<sequence length="177" mass="19699">MQKFNIPSKDEVSRVNQNLFDALKGKLGMVPNLYATMAYSDTGLENYLKLQQGKTSFSNKEKEAINLLVSQVNGCNYCLSAHTMLGKMNGFNDKEILELRRGYASFNDKLNSLVRLAKEIAETKGNPTESSLESFFNSGYSKGSLVDLVIAIADKVVMNYLHNITDVPIDFPMAPEL</sequence>
<accession>A0A653XDD8</accession>
<evidence type="ECO:0000259" key="1">
    <source>
        <dbReference type="Pfam" id="PF02627"/>
    </source>
</evidence>